<comment type="caution">
    <text evidence="2">The sequence shown here is derived from an EMBL/GenBank/DDBJ whole genome shotgun (WGS) entry which is preliminary data.</text>
</comment>
<sequence length="350" mass="36648">MARPVPLGFAVLAVLATLDGVDVDAFVLTHGPAWDRLESLVKHRRRLNGAELDELVELYQRVSTHLSVVRSSSTDSALIGRLSGLVARSRAAVTGAHAPLASEFVRFWTVSFPVVAYRAWRWWLGTAAAFLAVAVVIAAWVAGDPDVQALIGAPAELDQLVNHDFASYYSDHPAGAFALKVWVNNSWVAARAIAFSVLLGLPIPALLLANAANLGVALGLMFDAGKGGFMLGLLAPHGLLELTAVFLAGAVGMRLGWMVIAPGDRPRGQVLAEQGRAVVAVAVGLVAVLAVAGLLEAMVTPSPLPTWLRVGVGVLAEAAFLAYVVHFGRKAVAADETGDIVDAPDVVPTG</sequence>
<keyword evidence="1" id="KW-1133">Transmembrane helix</keyword>
<dbReference type="PANTHER" id="PTHR35337">
    <property type="entry name" value="SLR1478 PROTEIN"/>
    <property type="match status" value="1"/>
</dbReference>
<protein>
    <submittedName>
        <fullName evidence="2">Membrane protein</fullName>
    </submittedName>
</protein>
<dbReference type="AlphaFoldDB" id="A0A7I9XMC8"/>
<proteinExistence type="predicted"/>
<dbReference type="PANTHER" id="PTHR35337:SF1">
    <property type="entry name" value="SLR1478 PROTEIN"/>
    <property type="match status" value="1"/>
</dbReference>
<feature type="transmembrane region" description="Helical" evidence="1">
    <location>
        <begin position="188"/>
        <end position="209"/>
    </location>
</feature>
<organism evidence="2 3">
    <name type="scientific">Mycolicibacter senuensis</name>
    <dbReference type="NCBI Taxonomy" id="386913"/>
    <lineage>
        <taxon>Bacteria</taxon>
        <taxon>Bacillati</taxon>
        <taxon>Actinomycetota</taxon>
        <taxon>Actinomycetes</taxon>
        <taxon>Mycobacteriales</taxon>
        <taxon>Mycobacteriaceae</taxon>
        <taxon>Mycolicibacter</taxon>
    </lineage>
</organism>
<feature type="transmembrane region" description="Helical" evidence="1">
    <location>
        <begin position="229"/>
        <end position="256"/>
    </location>
</feature>
<dbReference type="Pfam" id="PF01944">
    <property type="entry name" value="SpoIIM"/>
    <property type="match status" value="1"/>
</dbReference>
<dbReference type="InterPro" id="IPR002798">
    <property type="entry name" value="SpoIIM-like"/>
</dbReference>
<evidence type="ECO:0000313" key="3">
    <source>
        <dbReference type="Proteomes" id="UP000465263"/>
    </source>
</evidence>
<keyword evidence="3" id="KW-1185">Reference proteome</keyword>
<accession>A0A7I9XMC8</accession>
<reference evidence="2 3" key="1">
    <citation type="journal article" date="2019" name="Emerg. Microbes Infect.">
        <title>Comprehensive subspecies identification of 175 nontuberculous mycobacteria species based on 7547 genomic profiles.</title>
        <authorList>
            <person name="Matsumoto Y."/>
            <person name="Kinjo T."/>
            <person name="Motooka D."/>
            <person name="Nabeya D."/>
            <person name="Jung N."/>
            <person name="Uechi K."/>
            <person name="Horii T."/>
            <person name="Iida T."/>
            <person name="Fujita J."/>
            <person name="Nakamura S."/>
        </authorList>
    </citation>
    <scope>NUCLEOTIDE SEQUENCE [LARGE SCALE GENOMIC DNA]</scope>
    <source>
        <strain evidence="2 3">JCM 16017</strain>
    </source>
</reference>
<evidence type="ECO:0000313" key="2">
    <source>
        <dbReference type="EMBL" id="GFG71084.1"/>
    </source>
</evidence>
<feature type="transmembrane region" description="Helical" evidence="1">
    <location>
        <begin position="277"/>
        <end position="295"/>
    </location>
</feature>
<evidence type="ECO:0000256" key="1">
    <source>
        <dbReference type="SAM" id="Phobius"/>
    </source>
</evidence>
<feature type="transmembrane region" description="Helical" evidence="1">
    <location>
        <begin position="307"/>
        <end position="325"/>
    </location>
</feature>
<gene>
    <name evidence="2" type="ORF">MSEN_28040</name>
</gene>
<name>A0A7I9XMC8_9MYCO</name>
<dbReference type="Proteomes" id="UP000465263">
    <property type="component" value="Unassembled WGS sequence"/>
</dbReference>
<feature type="transmembrane region" description="Helical" evidence="1">
    <location>
        <begin position="122"/>
        <end position="142"/>
    </location>
</feature>
<keyword evidence="1" id="KW-0472">Membrane</keyword>
<keyword evidence="1" id="KW-0812">Transmembrane</keyword>
<dbReference type="EMBL" id="BLKV01000002">
    <property type="protein sequence ID" value="GFG71084.1"/>
    <property type="molecule type" value="Genomic_DNA"/>
</dbReference>